<evidence type="ECO:0000256" key="1">
    <source>
        <dbReference type="SAM" id="Phobius"/>
    </source>
</evidence>
<keyword evidence="1" id="KW-0472">Membrane</keyword>
<keyword evidence="3" id="KW-1185">Reference proteome</keyword>
<gene>
    <name evidence="2" type="ORF">ACFOGP_13645</name>
</gene>
<protein>
    <recommendedName>
        <fullName evidence="4">Energy-coupling factor transport system substrate-specific component</fullName>
    </recommendedName>
</protein>
<reference evidence="3" key="1">
    <citation type="journal article" date="2019" name="Int. J. Syst. Evol. Microbiol.">
        <title>The Global Catalogue of Microorganisms (GCM) 10K type strain sequencing project: providing services to taxonomists for standard genome sequencing and annotation.</title>
        <authorList>
            <consortium name="The Broad Institute Genomics Platform"/>
            <consortium name="The Broad Institute Genome Sequencing Center for Infectious Disease"/>
            <person name="Wu L."/>
            <person name="Ma J."/>
        </authorList>
    </citation>
    <scope>NUCLEOTIDE SEQUENCE [LARGE SCALE GENOMIC DNA]</scope>
    <source>
        <strain evidence="3">KCTC 52366</strain>
    </source>
</reference>
<evidence type="ECO:0000313" key="3">
    <source>
        <dbReference type="Proteomes" id="UP001595632"/>
    </source>
</evidence>
<evidence type="ECO:0000313" key="2">
    <source>
        <dbReference type="EMBL" id="MFC3143760.1"/>
    </source>
</evidence>
<keyword evidence="1" id="KW-1133">Transmembrane helix</keyword>
<sequence length="186" mass="19994">MTVRAFVVVVLTYLLAHGLTAWLIAPVQALYMPEITVYASLVYLPHGVRVLAAWLLGWTAVFPLAIGALLSEFLFTSHDFAHVADPVLLKSVAVGAASAPLAFGLLRMLRPAHVTDRRPTLHWSWLLLTGAVASGLNSVGQSLVFSGRLLPGQPLSVSVVYLVGDIIGLVVTALALMLVFRAMRSR</sequence>
<feature type="transmembrane region" description="Helical" evidence="1">
    <location>
        <begin position="159"/>
        <end position="180"/>
    </location>
</feature>
<dbReference type="Proteomes" id="UP001595632">
    <property type="component" value="Unassembled WGS sequence"/>
</dbReference>
<proteinExistence type="predicted"/>
<accession>A0ABV7GQM1</accession>
<keyword evidence="1" id="KW-0812">Transmembrane</keyword>
<feature type="transmembrane region" description="Helical" evidence="1">
    <location>
        <begin position="121"/>
        <end position="139"/>
    </location>
</feature>
<organism evidence="2 3">
    <name type="scientific">Psychromarinibacter halotolerans</name>
    <dbReference type="NCBI Taxonomy" id="1775175"/>
    <lineage>
        <taxon>Bacteria</taxon>
        <taxon>Pseudomonadati</taxon>
        <taxon>Pseudomonadota</taxon>
        <taxon>Alphaproteobacteria</taxon>
        <taxon>Rhodobacterales</taxon>
        <taxon>Paracoccaceae</taxon>
        <taxon>Psychromarinibacter</taxon>
    </lineage>
</organism>
<feature type="transmembrane region" description="Helical" evidence="1">
    <location>
        <begin position="51"/>
        <end position="75"/>
    </location>
</feature>
<dbReference type="RefSeq" id="WP_275631034.1">
    <property type="nucleotide sequence ID" value="NZ_JARGYD010000001.1"/>
</dbReference>
<comment type="caution">
    <text evidence="2">The sequence shown here is derived from an EMBL/GenBank/DDBJ whole genome shotgun (WGS) entry which is preliminary data.</text>
</comment>
<dbReference type="EMBL" id="JBHRTB010000010">
    <property type="protein sequence ID" value="MFC3143760.1"/>
    <property type="molecule type" value="Genomic_DNA"/>
</dbReference>
<feature type="transmembrane region" description="Helical" evidence="1">
    <location>
        <begin position="87"/>
        <end position="109"/>
    </location>
</feature>
<evidence type="ECO:0008006" key="4">
    <source>
        <dbReference type="Google" id="ProtNLM"/>
    </source>
</evidence>
<name>A0ABV7GQM1_9RHOB</name>
<feature type="transmembrane region" description="Helical" evidence="1">
    <location>
        <begin position="6"/>
        <end position="31"/>
    </location>
</feature>